<dbReference type="EMBL" id="AP010968">
    <property type="protein sequence ID" value="BAJ31047.1"/>
    <property type="molecule type" value="Genomic_DNA"/>
</dbReference>
<evidence type="ECO:0000313" key="1">
    <source>
        <dbReference type="EMBL" id="BAJ31047.1"/>
    </source>
</evidence>
<reference evidence="1 2" key="1">
    <citation type="journal article" date="2010" name="DNA Res.">
        <title>Genome sequence of Kitasatospora setae NBRC 14216T: an evolutionary snapshot of the family Streptomycetaceae.</title>
        <authorList>
            <person name="Ichikawa N."/>
            <person name="Oguchi A."/>
            <person name="Ikeda H."/>
            <person name="Ishikawa J."/>
            <person name="Kitani S."/>
            <person name="Watanabe Y."/>
            <person name="Nakamura S."/>
            <person name="Katano Y."/>
            <person name="Kishi E."/>
            <person name="Sasagawa M."/>
            <person name="Ankai A."/>
            <person name="Fukui S."/>
            <person name="Hashimoto Y."/>
            <person name="Kamata S."/>
            <person name="Otoguro M."/>
            <person name="Tanikawa S."/>
            <person name="Nihira T."/>
            <person name="Horinouchi S."/>
            <person name="Ohnishi Y."/>
            <person name="Hayakawa M."/>
            <person name="Kuzuyama T."/>
            <person name="Arisawa A."/>
            <person name="Nomoto F."/>
            <person name="Miura H."/>
            <person name="Takahashi Y."/>
            <person name="Fujita N."/>
        </authorList>
    </citation>
    <scope>NUCLEOTIDE SEQUENCE [LARGE SCALE GENOMIC DNA]</scope>
    <source>
        <strain evidence="2">ATCC 33774 / DSM 43861 / JCM 3304 / KCC A-0304 / NBRC 14216 / KM-6054</strain>
    </source>
</reference>
<dbReference type="Proteomes" id="UP000007076">
    <property type="component" value="Chromosome"/>
</dbReference>
<sequence>MSHPQHPPYGAPPLPGAHHLPEVGHLVPYGEQPRGVVDADLCDLVRRPPRRYRKERFGRVAEAGLGCLSVVFYFGDYVADLLEDCTWGLIRSLRRLCRGRGLTRGWESRAGRFARAVRGADNDHDNDDVLLLFTDRRILLAGSGSNTPGRTAADRRAVRVLGELPYPDLVRVEPRHTWISSRVDLHFADGSRLALEVDGKELPALVALGPR</sequence>
<organism evidence="1 2">
    <name type="scientific">Kitasatospora setae (strain ATCC 33774 / DSM 43861 / JCM 3304 / KCC A-0304 / NBRC 14216 / KM-6054)</name>
    <name type="common">Streptomyces setae</name>
    <dbReference type="NCBI Taxonomy" id="452652"/>
    <lineage>
        <taxon>Bacteria</taxon>
        <taxon>Bacillati</taxon>
        <taxon>Actinomycetota</taxon>
        <taxon>Actinomycetes</taxon>
        <taxon>Kitasatosporales</taxon>
        <taxon>Streptomycetaceae</taxon>
        <taxon>Kitasatospora</taxon>
    </lineage>
</organism>
<accession>E4NHR7</accession>
<dbReference type="KEGG" id="ksk:KSE_52710"/>
<gene>
    <name evidence="1" type="ordered locus">KSE_52710</name>
</gene>
<protein>
    <submittedName>
        <fullName evidence="1">Uncharacterized protein</fullName>
    </submittedName>
</protein>
<evidence type="ECO:0000313" key="2">
    <source>
        <dbReference type="Proteomes" id="UP000007076"/>
    </source>
</evidence>
<dbReference type="AlphaFoldDB" id="E4NHR7"/>
<dbReference type="HOGENOM" id="CLU_1303534_0_0_11"/>
<dbReference type="PATRIC" id="fig|452652.3.peg.5258"/>
<proteinExistence type="predicted"/>
<dbReference type="RefSeq" id="WP_014138344.1">
    <property type="nucleotide sequence ID" value="NC_016109.1"/>
</dbReference>
<name>E4NHR7_KITSK</name>
<keyword evidence="2" id="KW-1185">Reference proteome</keyword>
<dbReference type="STRING" id="452652.KSE_52710"/>